<dbReference type="Proteomes" id="UP000789405">
    <property type="component" value="Unassembled WGS sequence"/>
</dbReference>
<dbReference type="Pfam" id="PF10551">
    <property type="entry name" value="MULE"/>
    <property type="match status" value="1"/>
</dbReference>
<comment type="caution">
    <text evidence="2">The sequence shown here is derived from an EMBL/GenBank/DDBJ whole genome shotgun (WGS) entry which is preliminary data.</text>
</comment>
<name>A0A9N9IMJ7_9GLOM</name>
<protein>
    <submittedName>
        <fullName evidence="2">15823_t:CDS:1</fullName>
    </submittedName>
</protein>
<dbReference type="PANTHER" id="PTHR31973">
    <property type="entry name" value="POLYPROTEIN, PUTATIVE-RELATED"/>
    <property type="match status" value="1"/>
</dbReference>
<dbReference type="PANTHER" id="PTHR31973:SF187">
    <property type="entry name" value="MUTATOR TRANSPOSASE MUDRA PROTEIN"/>
    <property type="match status" value="1"/>
</dbReference>
<accession>A0A9N9IMJ7</accession>
<dbReference type="InterPro" id="IPR018289">
    <property type="entry name" value="MULE_transposase_dom"/>
</dbReference>
<evidence type="ECO:0000313" key="3">
    <source>
        <dbReference type="Proteomes" id="UP000789405"/>
    </source>
</evidence>
<dbReference type="OrthoDB" id="1918246at2759"/>
<gene>
    <name evidence="2" type="ORF">DERYTH_LOCUS16223</name>
</gene>
<dbReference type="AlphaFoldDB" id="A0A9N9IMJ7"/>
<reference evidence="2" key="1">
    <citation type="submission" date="2021-06" db="EMBL/GenBank/DDBJ databases">
        <authorList>
            <person name="Kallberg Y."/>
            <person name="Tangrot J."/>
            <person name="Rosling A."/>
        </authorList>
    </citation>
    <scope>NUCLEOTIDE SEQUENCE</scope>
    <source>
        <strain evidence="2">MA453B</strain>
    </source>
</reference>
<evidence type="ECO:0000313" key="2">
    <source>
        <dbReference type="EMBL" id="CAG8743571.1"/>
    </source>
</evidence>
<organism evidence="2 3">
    <name type="scientific">Dentiscutata erythropus</name>
    <dbReference type="NCBI Taxonomy" id="1348616"/>
    <lineage>
        <taxon>Eukaryota</taxon>
        <taxon>Fungi</taxon>
        <taxon>Fungi incertae sedis</taxon>
        <taxon>Mucoromycota</taxon>
        <taxon>Glomeromycotina</taxon>
        <taxon>Glomeromycetes</taxon>
        <taxon>Diversisporales</taxon>
        <taxon>Gigasporaceae</taxon>
        <taxon>Dentiscutata</taxon>
    </lineage>
</organism>
<feature type="domain" description="MULE transposase" evidence="1">
    <location>
        <begin position="17"/>
        <end position="94"/>
    </location>
</feature>
<sequence length="144" mass="16929">MLVIQNQVIKVYVYISTYAIDEEGRLVSIAFAIYSVENSDNWMWFCEYLYMFLSIINTNETVIISDHKKGILDTVYTKLPNSFYAHYMWHIEKNINMKFRTKLGDKIWAAAKALHIKDFNDIMKKISNMHSEAIIYLQEISPAT</sequence>
<proteinExistence type="predicted"/>
<keyword evidence="3" id="KW-1185">Reference proteome</keyword>
<dbReference type="EMBL" id="CAJVPY010013930">
    <property type="protein sequence ID" value="CAG8743571.1"/>
    <property type="molecule type" value="Genomic_DNA"/>
</dbReference>
<evidence type="ECO:0000259" key="1">
    <source>
        <dbReference type="Pfam" id="PF10551"/>
    </source>
</evidence>